<reference evidence="2" key="2">
    <citation type="submission" date="2015-08" db="UniProtKB">
        <authorList>
            <consortium name="WormBaseParasite"/>
        </authorList>
    </citation>
    <scope>IDENTIFICATION</scope>
</reference>
<organism evidence="1 2">
    <name type="scientific">Strongyloides venezuelensis</name>
    <name type="common">Threadworm</name>
    <dbReference type="NCBI Taxonomy" id="75913"/>
    <lineage>
        <taxon>Eukaryota</taxon>
        <taxon>Metazoa</taxon>
        <taxon>Ecdysozoa</taxon>
        <taxon>Nematoda</taxon>
        <taxon>Chromadorea</taxon>
        <taxon>Rhabditida</taxon>
        <taxon>Tylenchina</taxon>
        <taxon>Panagrolaimomorpha</taxon>
        <taxon>Strongyloidoidea</taxon>
        <taxon>Strongyloididae</taxon>
        <taxon>Strongyloides</taxon>
    </lineage>
</organism>
<dbReference type="WBParaSite" id="SVE_0669100.1">
    <property type="protein sequence ID" value="SVE_0669100.1"/>
    <property type="gene ID" value="SVE_0669100"/>
</dbReference>
<keyword evidence="1" id="KW-1185">Reference proteome</keyword>
<name>A0A0K0FCX3_STRVS</name>
<evidence type="ECO:0000313" key="1">
    <source>
        <dbReference type="Proteomes" id="UP000035680"/>
    </source>
</evidence>
<evidence type="ECO:0000313" key="2">
    <source>
        <dbReference type="WBParaSite" id="SVE_0669100.1"/>
    </source>
</evidence>
<sequence>MIINIFKTSQVPVLTHALTFIKFMTVKSEGEDFKKIDLPLAPVPPSRPKMKDEQNIPYSINLKKISKNNRYWWYC</sequence>
<accession>A0A0K0FCX3</accession>
<reference evidence="1" key="1">
    <citation type="submission" date="2014-07" db="EMBL/GenBank/DDBJ databases">
        <authorList>
            <person name="Martin A.A"/>
            <person name="De Silva N."/>
        </authorList>
    </citation>
    <scope>NUCLEOTIDE SEQUENCE</scope>
</reference>
<protein>
    <submittedName>
        <fullName evidence="2">Uncharacterized protein</fullName>
    </submittedName>
</protein>
<proteinExistence type="predicted"/>
<dbReference type="AlphaFoldDB" id="A0A0K0FCX3"/>
<dbReference type="Proteomes" id="UP000035680">
    <property type="component" value="Unassembled WGS sequence"/>
</dbReference>